<proteinExistence type="predicted"/>
<sequence>METKDLDATLNAWVGHLIITDKEAKRKFDELGELMSQSSFTVDACRPAKKAFSFEKSDLFFDDKISKETSKRISGISKRLTKNKDMPQYRVAKRETPLQHPMLPNSNPDWAVGAKAEKTIGPFIQKDGRNIWFDFFPIQKFVKLYIQGVNNPVLLFKTPLIQLGTQPLSDIISRSRNNTFSLSKGSIWIASSFLDAGAPTGAYTGLTLSGGTIALSEAPTIINGKLTVSANAIITVQLNLEQPEVEGADENSGFGEDARNMELQLPEHFNFHFSAQGRSIDSVSESSLQVYGQAMDFNWQEGSQTQYNSQSSSIEIPWQVSQQSFEVSEALSTFNTLSGNAQINGSAWALPVAFIDISQITKAQGIGAILLRTSQGVSAHWSGLSGSAIGLQAPNWLFAPGSILVADTQAKNAHALQEFNLWKDENNPFGTKVILTFPKPNPFFYFNHASGYELISSLTHAEFKIDRPVKVNGKPPKVKSLNSLLMLAVSDANKLVYLFDDNLIQDDYESSGEKDYKPKKFALALKNALFTVSQPNGCLLFGSLSNDYLKVTEGTLFLTFGLYRYIPTLPDPYAANLGILRRNEKDRPRSTVGTTAVGPQITTWLVCRVQWEPIDAEETTDAVSVSFHFAPLNNQFGGISLEESKQKNSNEPETSEPDIASTSFLSVEKPIKGATTAFATSGNRASEERQATENPSFLRQAVEHEATTRSSDRRPKKPLPNLDAIWQRATDNFRRDWFSLLDVSSNADLFGISFNLFYRGRENQALTHRTSNTGQDAYPIQVQDMEVVSRGINVKTFTVPQISWEPVQNLTNPQIEGDPPLGPNYYPNDGGPMHIINTGEDSVALAPIPLTNYINQKFESDPDTFKALSIFTLPFGLRAMALLEQEHEVPLEGGGTDVREGSRFSFNSEDFENDVKGGRQLQLDAGEAFINGESNMFVGSTLQVNNILDFTGNPTGDSTLGRTVTDIFNNEFLLQPYNLIRQRGVPLTRIDLSGYGASTFSNWLNPGAAFAATSQAKFDVWVGRCAHEIIQVKSIIYPWAIKVVRTITIFRVSSGYVYRHDSGWRAESDGNFDFRYFVNITPDEKTEIDSPFEIHPGIIKKLYNVQNIIETEEIKAEEGQMVSEKIVDENGLYVDNPNIGDLLDFKLQPVYFDADIEVENVTAGFVEKTIHGDPKKIVPSKKIVGYVQVGPRGIPISKEILRNLVTVQLGAIGGPISCEVNLANSDQRMVLNQFGFNNSFGDDGSSIVFALAGRGSVMLPKDGAWSMVKHERANGDVSPVPEDLSIPVIREGKVVRKNDLEVEIDTKPEEALLRIAEPSELLRQPIDATINYGFLQSTDTQKALVINPSFEFGSKQLMSKVPPLFVDAFRIVNSKGIFPNIGDADTNFGDVIPLSAGGTNPFPTGNLTDLGEQVFQLMDISDTIDNAKQQGYQLIKENITNFDLPDTEFELVNLGDGNFRIYIEYKGKDDNETKGELDFNIDSLAQDVAESWKSKMENVALVVDLAGIDRLMRISGSWDSKKGEEASYPKPKIEFSPVLEPVIEILQILQQLQGGKYASAVANGLKLAMSNKAGSWEYKLEASKEIPAVRFPVPDEVYNNPNTPLKLEAGLRLGAYFNAALKVTNDANELIPSAGGFLGFYGRLSVMCVSVSAATIYALGQVNLDIAADTKLGPSLRMKFGFGAQIVVGLPVAGNVSVLFMVGVEVFAAEGLLEVTGILLFEGHAEILGGIVSITIRIEAKGTVSRKALPSGEERTDMACQVTFGLDISIAFIINISFSESWQEQRQIA</sequence>
<dbReference type="EMBL" id="QEHR01000005">
    <property type="protein sequence ID" value="PVW14625.1"/>
    <property type="molecule type" value="Genomic_DNA"/>
</dbReference>
<reference evidence="2 3" key="1">
    <citation type="submission" date="2018-04" db="EMBL/GenBank/DDBJ databases">
        <title>Marixanthomonas spongiae HN-E44 sp. nov., isolated from a marine sponge.</title>
        <authorList>
            <person name="Luo L."/>
            <person name="Zhuang L."/>
        </authorList>
    </citation>
    <scope>NUCLEOTIDE SEQUENCE [LARGE SCALE GENOMIC DNA]</scope>
    <source>
        <strain evidence="2 3">HN-E44</strain>
    </source>
</reference>
<comment type="caution">
    <text evidence="2">The sequence shown here is derived from an EMBL/GenBank/DDBJ whole genome shotgun (WGS) entry which is preliminary data.</text>
</comment>
<evidence type="ECO:0000313" key="3">
    <source>
        <dbReference type="Proteomes" id="UP000245962"/>
    </source>
</evidence>
<name>A0A2U0I0J0_9FLAO</name>
<feature type="region of interest" description="Disordered" evidence="1">
    <location>
        <begin position="678"/>
        <end position="719"/>
    </location>
</feature>
<evidence type="ECO:0000313" key="2">
    <source>
        <dbReference type="EMBL" id="PVW14625.1"/>
    </source>
</evidence>
<gene>
    <name evidence="2" type="ORF">DDV96_08850</name>
</gene>
<keyword evidence="3" id="KW-1185">Reference proteome</keyword>
<dbReference type="Proteomes" id="UP000245962">
    <property type="component" value="Unassembled WGS sequence"/>
</dbReference>
<evidence type="ECO:0000256" key="1">
    <source>
        <dbReference type="SAM" id="MobiDB-lite"/>
    </source>
</evidence>
<organism evidence="2 3">
    <name type="scientific">Marixanthomonas spongiae</name>
    <dbReference type="NCBI Taxonomy" id="2174845"/>
    <lineage>
        <taxon>Bacteria</taxon>
        <taxon>Pseudomonadati</taxon>
        <taxon>Bacteroidota</taxon>
        <taxon>Flavobacteriia</taxon>
        <taxon>Flavobacteriales</taxon>
        <taxon>Flavobacteriaceae</taxon>
        <taxon>Marixanthomonas</taxon>
    </lineage>
</organism>
<feature type="region of interest" description="Disordered" evidence="1">
    <location>
        <begin position="643"/>
        <end position="665"/>
    </location>
</feature>
<dbReference type="RefSeq" id="WP_116694396.1">
    <property type="nucleotide sequence ID" value="NZ_QEHR01000005.1"/>
</dbReference>
<feature type="compositionally biased region" description="Basic and acidic residues" evidence="1">
    <location>
        <begin position="701"/>
        <end position="713"/>
    </location>
</feature>
<protein>
    <submittedName>
        <fullName evidence="2">Uncharacterized protein</fullName>
    </submittedName>
</protein>
<accession>A0A2U0I0J0</accession>
<dbReference type="OrthoDB" id="8444443at2"/>